<evidence type="ECO:0000313" key="4">
    <source>
        <dbReference type="EMBL" id="TNJ65111.1"/>
    </source>
</evidence>
<protein>
    <submittedName>
        <fullName evidence="4">ABC transporter substrate-binding protein</fullName>
    </submittedName>
</protein>
<proteinExistence type="inferred from homology"/>
<sequence length="486" mass="52817">MRRNIAGNRVHAVFLGSESRLRLLASAQPNGPNPLYTNIFREVYFMKKKFATRAISLTVTSALAVSLAACGSSKEGSEGNGSGSKSPVTLTLLSHYAGAQDEKLKPYVDMWNKDHPDIQVKLEPVDFGELLKTIQAKQTAGQVADIMHVYSLWGGQLTKNKVLAEPPADVTDDIKKNYPDASIKGASIAGKVYGFPTEVNAYALFYNKKMLKDAGFDNPPKTWDEMYNMAKAITKKDASGKITQQGFGFARGYASIVDQPFMSLMATAGGQLISDDLKKAQLDSDAGKKTMDYAAKFYKDGIADVSFSVSKTFPAEQTAMTIQAGWYAGSLQGTMKDAYKNIGAAPLPSPDGSKKGSVAYTWMWGVNNKSKHQKEAWEFLKWFNTVSVKDGLTPEGSFLLDAFNSLSTRKSDLDAKPIKDKLADDAVLKTFVDALNYAIPEPNPAAGTEIQDILFKQIEATWTGQATTDAAVQAAQKDIQAKLAAE</sequence>
<evidence type="ECO:0000313" key="5">
    <source>
        <dbReference type="Proteomes" id="UP000307943"/>
    </source>
</evidence>
<gene>
    <name evidence="4" type="ORF">FE784_17160</name>
</gene>
<comment type="caution">
    <text evidence="4">The sequence shown here is derived from an EMBL/GenBank/DDBJ whole genome shotgun (WGS) entry which is preliminary data.</text>
</comment>
<dbReference type="EMBL" id="VDCQ01000022">
    <property type="protein sequence ID" value="TNJ65111.1"/>
    <property type="molecule type" value="Genomic_DNA"/>
</dbReference>
<dbReference type="PANTHER" id="PTHR30061">
    <property type="entry name" value="MALTOSE-BINDING PERIPLASMIC PROTEIN"/>
    <property type="match status" value="1"/>
</dbReference>
<organism evidence="4 5">
    <name type="scientific">Paenibacillus hemerocallicola</name>
    <dbReference type="NCBI Taxonomy" id="1172614"/>
    <lineage>
        <taxon>Bacteria</taxon>
        <taxon>Bacillati</taxon>
        <taxon>Bacillota</taxon>
        <taxon>Bacilli</taxon>
        <taxon>Bacillales</taxon>
        <taxon>Paenibacillaceae</taxon>
        <taxon>Paenibacillus</taxon>
    </lineage>
</organism>
<dbReference type="GO" id="GO:0042956">
    <property type="term" value="P:maltodextrin transmembrane transport"/>
    <property type="evidence" value="ECO:0007669"/>
    <property type="project" value="TreeGrafter"/>
</dbReference>
<accession>A0A5C4T7X1</accession>
<dbReference type="PANTHER" id="PTHR30061:SF50">
    <property type="entry name" value="MALTOSE_MALTODEXTRIN-BINDING PERIPLASMIC PROTEIN"/>
    <property type="match status" value="1"/>
</dbReference>
<reference evidence="4 5" key="1">
    <citation type="submission" date="2019-05" db="EMBL/GenBank/DDBJ databases">
        <title>We sequenced the genome of Paenibacillus hemerocallicola KCTC 33185 for further insight into its adaptation and study the phylogeny of Paenibacillus.</title>
        <authorList>
            <person name="Narsing Rao M.P."/>
        </authorList>
    </citation>
    <scope>NUCLEOTIDE SEQUENCE [LARGE SCALE GENOMIC DNA]</scope>
    <source>
        <strain evidence="4 5">KCTC 33185</strain>
    </source>
</reference>
<keyword evidence="5" id="KW-1185">Reference proteome</keyword>
<dbReference type="SUPFAM" id="SSF53850">
    <property type="entry name" value="Periplasmic binding protein-like II"/>
    <property type="match status" value="1"/>
</dbReference>
<dbReference type="InterPro" id="IPR006059">
    <property type="entry name" value="SBP"/>
</dbReference>
<dbReference type="Proteomes" id="UP000307943">
    <property type="component" value="Unassembled WGS sequence"/>
</dbReference>
<dbReference type="CDD" id="cd14748">
    <property type="entry name" value="PBP2_UgpB"/>
    <property type="match status" value="1"/>
</dbReference>
<dbReference type="OrthoDB" id="9795467at2"/>
<keyword evidence="2" id="KW-0813">Transport</keyword>
<evidence type="ECO:0000256" key="1">
    <source>
        <dbReference type="ARBA" id="ARBA00008520"/>
    </source>
</evidence>
<dbReference type="Pfam" id="PF01547">
    <property type="entry name" value="SBP_bac_1"/>
    <property type="match status" value="1"/>
</dbReference>
<dbReference type="AlphaFoldDB" id="A0A5C4T7X1"/>
<dbReference type="Gene3D" id="3.40.190.10">
    <property type="entry name" value="Periplasmic binding protein-like II"/>
    <property type="match status" value="1"/>
</dbReference>
<keyword evidence="3" id="KW-0732">Signal</keyword>
<evidence type="ECO:0000256" key="2">
    <source>
        <dbReference type="ARBA" id="ARBA00022448"/>
    </source>
</evidence>
<dbReference type="GO" id="GO:1901982">
    <property type="term" value="F:maltose binding"/>
    <property type="evidence" value="ECO:0007669"/>
    <property type="project" value="TreeGrafter"/>
</dbReference>
<name>A0A5C4T7X1_9BACL</name>
<evidence type="ECO:0000256" key="3">
    <source>
        <dbReference type="ARBA" id="ARBA00022729"/>
    </source>
</evidence>
<comment type="similarity">
    <text evidence="1">Belongs to the bacterial solute-binding protein 1 family.</text>
</comment>
<dbReference type="GO" id="GO:0015768">
    <property type="term" value="P:maltose transport"/>
    <property type="evidence" value="ECO:0007669"/>
    <property type="project" value="TreeGrafter"/>
</dbReference>
<dbReference type="GO" id="GO:0055052">
    <property type="term" value="C:ATP-binding cassette (ABC) transporter complex, substrate-binding subunit-containing"/>
    <property type="evidence" value="ECO:0007669"/>
    <property type="project" value="TreeGrafter"/>
</dbReference>